<proteinExistence type="predicted"/>
<reference evidence="1 2" key="1">
    <citation type="journal article" date="2011" name="BMC Genomics">
        <title>Genome sequencing reveals diversification of virulence factor content and possible host adaptation in distinct subpopulations of Salmonella enterica.</title>
        <authorList>
            <person name="den Bakker H.C."/>
            <person name="Moreno Switt A.I."/>
            <person name="Govoni G."/>
            <person name="Cummings C.A."/>
            <person name="Ranieri M.L."/>
            <person name="Degoricija L."/>
            <person name="Hoelzer K."/>
            <person name="Rodriguez-Rivera L.D."/>
            <person name="Brown S."/>
            <person name="Bolchacova E."/>
            <person name="Furtado M.R."/>
            <person name="Wiedmann M."/>
        </authorList>
    </citation>
    <scope>NUCLEOTIDE SEQUENCE [LARGE SCALE GENOMIC DNA]</scope>
    <source>
        <strain evidence="1 2">R8-3668</strain>
    </source>
</reference>
<dbReference type="EMBL" id="AFCO01000585">
    <property type="protein sequence ID" value="EHC59739.1"/>
    <property type="molecule type" value="Genomic_DNA"/>
</dbReference>
<protein>
    <submittedName>
        <fullName evidence="1">Uncharacterized protein</fullName>
    </submittedName>
</protein>
<gene>
    <name evidence="1" type="ORF">LTSEINV_1696</name>
</gene>
<name>G5NB31_SALET</name>
<comment type="caution">
    <text evidence="1">The sequence shown here is derived from an EMBL/GenBank/DDBJ whole genome shotgun (WGS) entry which is preliminary data.</text>
</comment>
<dbReference type="PATRIC" id="fig|913075.3.peg.1291"/>
<sequence>MPASVSQLLNKGIPEQIWPDFQHTSTIQQFAPPFAHPDLCSAQLYGGKVSPVNPYPGRAFTVCTGFK</sequence>
<dbReference type="BioCyc" id="SENT913075:G120P-269-MONOMER"/>
<dbReference type="AlphaFoldDB" id="G5NB31"/>
<accession>G5NB31</accession>
<evidence type="ECO:0000313" key="2">
    <source>
        <dbReference type="Proteomes" id="UP000003532"/>
    </source>
</evidence>
<dbReference type="Proteomes" id="UP000003532">
    <property type="component" value="Unassembled WGS sequence"/>
</dbReference>
<evidence type="ECO:0000313" key="1">
    <source>
        <dbReference type="EMBL" id="EHC59739.1"/>
    </source>
</evidence>
<organism evidence="1 2">
    <name type="scientific">Salmonella enterica subsp. enterica serovar Inverness str. R8-3668</name>
    <dbReference type="NCBI Taxonomy" id="913075"/>
    <lineage>
        <taxon>Bacteria</taxon>
        <taxon>Pseudomonadati</taxon>
        <taxon>Pseudomonadota</taxon>
        <taxon>Gammaproteobacteria</taxon>
        <taxon>Enterobacterales</taxon>
        <taxon>Enterobacteriaceae</taxon>
        <taxon>Salmonella</taxon>
    </lineage>
</organism>